<keyword evidence="3 10" id="KW-0716">Sensory transduction</keyword>
<evidence type="ECO:0000256" key="9">
    <source>
        <dbReference type="ARBA" id="ARBA00023224"/>
    </source>
</evidence>
<sequence length="425" mass="49100">MQMAEPFPVLLSDPRRYVGPGVQMIPCSRRQDYYCERCAPQTFSRIMSELYLAAEKYRKIPSFKTEHIHNTVYCTIAGLPTLFIATCVGLSANEFMGLYDGSFVFGPLLFAMFVQVTIVTYSGEKQGVLTMSLNNYFLRHNEPWMNTIRDQHTGLLWRIINFYLRYNWCFVSFYLVVPLTLDTVLHYGFDSLENPLVLPMPFGSLYYGGNPKWNVRYYAVSLLNWWSIMELNCSVIGPIMSFVILSGYFLTEIRIFREKIKMLELDREEQDKIDKQVIAIVQSHNNLIVLNRDLKAVFGLPCAFSALFISLFLTLCLFTAVMSDDTVVVVAYLGAFALNFLTGILYCTFGQNLENESEEMFRILCDIPWFKCEPAVRKSLNMIIRQAKNPLIVDYHGRSKMNLSTFMQILRSSYSYFTLLQSMAK</sequence>
<feature type="transmembrane region" description="Helical" evidence="10">
    <location>
        <begin position="225"/>
        <end position="251"/>
    </location>
</feature>
<keyword evidence="9 10" id="KW-0807">Transducer</keyword>
<evidence type="ECO:0000256" key="4">
    <source>
        <dbReference type="ARBA" id="ARBA00022692"/>
    </source>
</evidence>
<comment type="subcellular location">
    <subcellularLocation>
        <location evidence="1 10">Cell membrane</location>
        <topology evidence="1 10">Multi-pass membrane protein</topology>
    </subcellularLocation>
</comment>
<keyword evidence="6 10" id="KW-1133">Transmembrane helix</keyword>
<evidence type="ECO:0000256" key="8">
    <source>
        <dbReference type="ARBA" id="ARBA00023170"/>
    </source>
</evidence>
<dbReference type="Proteomes" id="UP001307889">
    <property type="component" value="Chromosome 10"/>
</dbReference>
<feature type="transmembrane region" description="Helical" evidence="10">
    <location>
        <begin position="104"/>
        <end position="123"/>
    </location>
</feature>
<evidence type="ECO:0000256" key="6">
    <source>
        <dbReference type="ARBA" id="ARBA00022989"/>
    </source>
</evidence>
<evidence type="ECO:0000256" key="3">
    <source>
        <dbReference type="ARBA" id="ARBA00022606"/>
    </source>
</evidence>
<evidence type="ECO:0000256" key="10">
    <source>
        <dbReference type="RuleBase" id="RU351113"/>
    </source>
</evidence>
<keyword evidence="7 10" id="KW-0472">Membrane</keyword>
<evidence type="ECO:0000256" key="7">
    <source>
        <dbReference type="ARBA" id="ARBA00023136"/>
    </source>
</evidence>
<feature type="transmembrane region" description="Helical" evidence="10">
    <location>
        <begin position="72"/>
        <end position="92"/>
    </location>
</feature>
<reference evidence="11 12" key="1">
    <citation type="submission" date="2023-09" db="EMBL/GenBank/DDBJ databases">
        <title>Nesidiocoris tenuis whole genome shotgun sequence.</title>
        <authorList>
            <person name="Shibata T."/>
            <person name="Shimoda M."/>
            <person name="Kobayashi T."/>
            <person name="Uehara T."/>
        </authorList>
    </citation>
    <scope>NUCLEOTIDE SEQUENCE [LARGE SCALE GENOMIC DNA]</scope>
    <source>
        <strain evidence="11 12">Japan</strain>
    </source>
</reference>
<keyword evidence="8 10" id="KW-0675">Receptor</keyword>
<evidence type="ECO:0000256" key="5">
    <source>
        <dbReference type="ARBA" id="ARBA00022725"/>
    </source>
</evidence>
<dbReference type="Pfam" id="PF02949">
    <property type="entry name" value="7tm_6"/>
    <property type="match status" value="1"/>
</dbReference>
<keyword evidence="5 10" id="KW-0552">Olfaction</keyword>
<gene>
    <name evidence="11" type="ORF">NTJ_12270</name>
</gene>
<comment type="caution">
    <text evidence="10">Lacks conserved residue(s) required for the propagation of feature annotation.</text>
</comment>
<dbReference type="PANTHER" id="PTHR21137:SF35">
    <property type="entry name" value="ODORANT RECEPTOR 19A-RELATED"/>
    <property type="match status" value="1"/>
</dbReference>
<evidence type="ECO:0000256" key="1">
    <source>
        <dbReference type="ARBA" id="ARBA00004651"/>
    </source>
</evidence>
<organism evidence="11 12">
    <name type="scientific">Nesidiocoris tenuis</name>
    <dbReference type="NCBI Taxonomy" id="355587"/>
    <lineage>
        <taxon>Eukaryota</taxon>
        <taxon>Metazoa</taxon>
        <taxon>Ecdysozoa</taxon>
        <taxon>Arthropoda</taxon>
        <taxon>Hexapoda</taxon>
        <taxon>Insecta</taxon>
        <taxon>Pterygota</taxon>
        <taxon>Neoptera</taxon>
        <taxon>Paraneoptera</taxon>
        <taxon>Hemiptera</taxon>
        <taxon>Heteroptera</taxon>
        <taxon>Panheteroptera</taxon>
        <taxon>Cimicomorpha</taxon>
        <taxon>Miridae</taxon>
        <taxon>Dicyphina</taxon>
        <taxon>Nesidiocoris</taxon>
    </lineage>
</organism>
<keyword evidence="12" id="KW-1185">Reference proteome</keyword>
<evidence type="ECO:0000313" key="12">
    <source>
        <dbReference type="Proteomes" id="UP001307889"/>
    </source>
</evidence>
<dbReference type="PANTHER" id="PTHR21137">
    <property type="entry name" value="ODORANT RECEPTOR"/>
    <property type="match status" value="1"/>
</dbReference>
<protein>
    <recommendedName>
        <fullName evidence="10">Odorant receptor</fullName>
    </recommendedName>
</protein>
<comment type="similarity">
    <text evidence="10">Belongs to the insect chemoreceptor superfamily. Heteromeric odorant receptor channel (TC 1.A.69) family.</text>
</comment>
<feature type="transmembrane region" description="Helical" evidence="10">
    <location>
        <begin position="297"/>
        <end position="321"/>
    </location>
</feature>
<name>A0ABN7B5B8_9HEMI</name>
<accession>A0ABN7B5B8</accession>
<evidence type="ECO:0000313" key="11">
    <source>
        <dbReference type="EMBL" id="BES99453.1"/>
    </source>
</evidence>
<keyword evidence="4 10" id="KW-0812">Transmembrane</keyword>
<dbReference type="InterPro" id="IPR004117">
    <property type="entry name" value="7tm6_olfct_rcpt"/>
</dbReference>
<proteinExistence type="inferred from homology"/>
<keyword evidence="2" id="KW-1003">Cell membrane</keyword>
<evidence type="ECO:0000256" key="2">
    <source>
        <dbReference type="ARBA" id="ARBA00022475"/>
    </source>
</evidence>
<feature type="transmembrane region" description="Helical" evidence="10">
    <location>
        <begin position="168"/>
        <end position="189"/>
    </location>
</feature>
<feature type="transmembrane region" description="Helical" evidence="10">
    <location>
        <begin position="327"/>
        <end position="349"/>
    </location>
</feature>
<dbReference type="EMBL" id="AP028918">
    <property type="protein sequence ID" value="BES99453.1"/>
    <property type="molecule type" value="Genomic_DNA"/>
</dbReference>